<dbReference type="Pfam" id="PF00082">
    <property type="entry name" value="Peptidase_S8"/>
    <property type="match status" value="1"/>
</dbReference>
<evidence type="ECO:0000256" key="1">
    <source>
        <dbReference type="ARBA" id="ARBA00011073"/>
    </source>
</evidence>
<dbReference type="Gene3D" id="2.60.120.380">
    <property type="match status" value="1"/>
</dbReference>
<dbReference type="InterPro" id="IPR051048">
    <property type="entry name" value="Peptidase_S8/S53_subtilisin"/>
</dbReference>
<proteinExistence type="inferred from homology"/>
<dbReference type="InterPro" id="IPR026444">
    <property type="entry name" value="Secre_tail"/>
</dbReference>
<dbReference type="NCBIfam" id="TIGR04183">
    <property type="entry name" value="Por_Secre_tail"/>
    <property type="match status" value="1"/>
</dbReference>
<dbReference type="AlphaFoldDB" id="A0A364RCS5"/>
<dbReference type="PANTHER" id="PTHR43399">
    <property type="entry name" value="SUBTILISIN-RELATED"/>
    <property type="match status" value="1"/>
</dbReference>
<evidence type="ECO:0000313" key="6">
    <source>
        <dbReference type="Proteomes" id="UP000251692"/>
    </source>
</evidence>
<evidence type="ECO:0000256" key="2">
    <source>
        <dbReference type="PROSITE-ProRule" id="PRU01240"/>
    </source>
</evidence>
<dbReference type="InterPro" id="IPR036852">
    <property type="entry name" value="Peptidase_S8/S53_dom_sf"/>
</dbReference>
<feature type="signal peptide" evidence="3">
    <location>
        <begin position="1"/>
        <end position="28"/>
    </location>
</feature>
<feature type="domain" description="Peptidase S8/S53" evidence="4">
    <location>
        <begin position="148"/>
        <end position="402"/>
    </location>
</feature>
<comment type="caution">
    <text evidence="2">Lacks conserved residue(s) required for the propagation of feature annotation.</text>
</comment>
<feature type="chain" id="PRO_5016604446" description="Peptidase S8/S53 domain-containing protein" evidence="3">
    <location>
        <begin position="29"/>
        <end position="891"/>
    </location>
</feature>
<protein>
    <recommendedName>
        <fullName evidence="4">Peptidase S8/S53 domain-containing protein</fullName>
    </recommendedName>
</protein>
<dbReference type="OrthoDB" id="9792152at2"/>
<gene>
    <name evidence="5" type="ORF">DP923_09645</name>
</gene>
<comment type="caution">
    <text evidence="5">The sequence shown here is derived from an EMBL/GenBank/DDBJ whole genome shotgun (WGS) entry which is preliminary data.</text>
</comment>
<dbReference type="GO" id="GO:0004252">
    <property type="term" value="F:serine-type endopeptidase activity"/>
    <property type="evidence" value="ECO:0007669"/>
    <property type="project" value="InterPro"/>
</dbReference>
<dbReference type="Proteomes" id="UP000251692">
    <property type="component" value="Unassembled WGS sequence"/>
</dbReference>
<evidence type="ECO:0000313" key="5">
    <source>
        <dbReference type="EMBL" id="RAU82074.1"/>
    </source>
</evidence>
<organism evidence="5 6">
    <name type="scientific">Pontibacter arcticus</name>
    <dbReference type="NCBI Taxonomy" id="2080288"/>
    <lineage>
        <taxon>Bacteria</taxon>
        <taxon>Pseudomonadati</taxon>
        <taxon>Bacteroidota</taxon>
        <taxon>Cytophagia</taxon>
        <taxon>Cytophagales</taxon>
        <taxon>Hymenobacteraceae</taxon>
        <taxon>Pontibacter</taxon>
    </lineage>
</organism>
<dbReference type="PANTHER" id="PTHR43399:SF4">
    <property type="entry name" value="CELL WALL-ASSOCIATED PROTEASE"/>
    <property type="match status" value="1"/>
</dbReference>
<name>A0A364RCS5_9BACT</name>
<dbReference type="RefSeq" id="WP_112305667.1">
    <property type="nucleotide sequence ID" value="NZ_QMDV01000003.1"/>
</dbReference>
<sequence length="891" mass="97356">MQVVTRTRHTLKCFILYLIVGLTAPLQAQQNSSPISHTYKHKIASPLQVTGAGKAALTVRVAVTEEAKFRNWLQLTYPKAVARSDYGKTLLVSNLTTTQLSELLKSPLVTYIDRASRTANLEAELKDSDLAVNKIAPVHAYLPQLAGQGFVVSVKEGAFDTTDIDFRNRILPSPLFANAHTPHATEMATVIAGGSNSGPNAKGVAWQATLATATFASNVPGEGDQFMPDNGAQLTAAKVFVQNHSYGVGLENYYGLESQAYDEQAIQYPKLLHVFSSGNSGDKTIEEGAYAGIEHVANLTGQFKLSKNTLSVGALDAAGTVGARSSRGPAYDGRVKPELVAHGPGGTSESAALVSGIAVLLQQAYAQKYNGALPDAVLLKAILLNSADDRGRPEVDFETGFGNADALGAIRTIQDNRFYNQTVTQGSQQKFTIQVPAGVRQLKVTLAWHDLATSPETTGKALINDLDLKVINKQNNQQLLPWVLSSYPHPDSLKLPAKRRMDRLNNAEQVTLLLPDAGTYEIQVNGFKITQDAQPYSIAYEYEKDALEWIYPVINSSLKSGETNRIRWQGTTQKTGTLAYKVAGSTTWTVISDQVDLTKEYYDWQTPANITTAQLRLSTGSETVTSDTFILTKLVSLTVGLNCDAKLLLQWPKLENATTYQVYQLGKTQMQPFTTTADTTLLLANAQLSSTSFAIAPIINSIAAQRGYTLRHNQAQEKCYIISFLPQQIVTDSVLFDLQLSTTYQLKEMRLERDEFGAFKTLQIINPVTATVFKLEDLQPMPGLNKYRVSVTDKAGKVYFSQTEVVNYTPKGFLQAYPNPVLAGQDINVIAEGGEGFARIQLFDPMGRLRYETTDDGAVKTIPTVNLGKGLFLLRLYTPSGTILVKRILVI</sequence>
<dbReference type="EMBL" id="QMDV01000003">
    <property type="protein sequence ID" value="RAU82074.1"/>
    <property type="molecule type" value="Genomic_DNA"/>
</dbReference>
<reference evidence="5 6" key="1">
    <citation type="submission" date="2018-06" db="EMBL/GenBank/DDBJ databases">
        <authorList>
            <person name="Liu Z.-W."/>
        </authorList>
    </citation>
    <scope>NUCLEOTIDE SEQUENCE [LARGE SCALE GENOMIC DNA]</scope>
    <source>
        <strain evidence="5 6">2b14</strain>
    </source>
</reference>
<evidence type="ECO:0000256" key="3">
    <source>
        <dbReference type="SAM" id="SignalP"/>
    </source>
</evidence>
<evidence type="ECO:0000259" key="4">
    <source>
        <dbReference type="Pfam" id="PF00082"/>
    </source>
</evidence>
<dbReference type="InterPro" id="IPR000209">
    <property type="entry name" value="Peptidase_S8/S53_dom"/>
</dbReference>
<keyword evidence="6" id="KW-1185">Reference proteome</keyword>
<dbReference type="SUPFAM" id="SSF52743">
    <property type="entry name" value="Subtilisin-like"/>
    <property type="match status" value="1"/>
</dbReference>
<dbReference type="Gene3D" id="3.40.50.200">
    <property type="entry name" value="Peptidase S8/S53 domain"/>
    <property type="match status" value="1"/>
</dbReference>
<accession>A0A364RCS5</accession>
<dbReference type="GO" id="GO:0006508">
    <property type="term" value="P:proteolysis"/>
    <property type="evidence" value="ECO:0007669"/>
    <property type="project" value="InterPro"/>
</dbReference>
<dbReference type="InterPro" id="IPR008979">
    <property type="entry name" value="Galactose-bd-like_sf"/>
</dbReference>
<keyword evidence="3" id="KW-0732">Signal</keyword>
<comment type="similarity">
    <text evidence="1 2">Belongs to the peptidase S8 family.</text>
</comment>
<dbReference type="InterPro" id="IPR034058">
    <property type="entry name" value="TagA/B/C/D_pept_dom"/>
</dbReference>
<reference evidence="5 6" key="2">
    <citation type="submission" date="2018-07" db="EMBL/GenBank/DDBJ databases">
        <title>Pontibacter sp. 2b14 genomic sequence and assembly.</title>
        <authorList>
            <person name="Du Z.-J."/>
        </authorList>
    </citation>
    <scope>NUCLEOTIDE SEQUENCE [LARGE SCALE GENOMIC DNA]</scope>
    <source>
        <strain evidence="5 6">2b14</strain>
    </source>
</reference>
<dbReference type="SUPFAM" id="SSF49785">
    <property type="entry name" value="Galactose-binding domain-like"/>
    <property type="match status" value="1"/>
</dbReference>
<dbReference type="PROSITE" id="PS51892">
    <property type="entry name" value="SUBTILASE"/>
    <property type="match status" value="1"/>
</dbReference>
<dbReference type="CDD" id="cd04842">
    <property type="entry name" value="Peptidases_S8_Kp43_protease"/>
    <property type="match status" value="1"/>
</dbReference>